<dbReference type="InterPro" id="IPR013154">
    <property type="entry name" value="ADH-like_N"/>
</dbReference>
<protein>
    <submittedName>
        <fullName evidence="8">NAD(P)-dependent alcohol dehydrogenase</fullName>
    </submittedName>
</protein>
<evidence type="ECO:0000313" key="9">
    <source>
        <dbReference type="Proteomes" id="UP000824151"/>
    </source>
</evidence>
<dbReference type="PANTHER" id="PTHR43161:SF9">
    <property type="entry name" value="SORBITOL DEHYDROGENASE"/>
    <property type="match status" value="1"/>
</dbReference>
<dbReference type="InterPro" id="IPR011032">
    <property type="entry name" value="GroES-like_sf"/>
</dbReference>
<dbReference type="PROSITE" id="PS00059">
    <property type="entry name" value="ADH_ZINC"/>
    <property type="match status" value="1"/>
</dbReference>
<evidence type="ECO:0000259" key="7">
    <source>
        <dbReference type="SMART" id="SM00829"/>
    </source>
</evidence>
<comment type="caution">
    <text evidence="8">The sequence shown here is derived from an EMBL/GenBank/DDBJ whole genome shotgun (WGS) entry which is preliminary data.</text>
</comment>
<organism evidence="8 9">
    <name type="scientific">Candidatus Nesterenkonia stercoripullorum</name>
    <dbReference type="NCBI Taxonomy" id="2838701"/>
    <lineage>
        <taxon>Bacteria</taxon>
        <taxon>Bacillati</taxon>
        <taxon>Actinomycetota</taxon>
        <taxon>Actinomycetes</taxon>
        <taxon>Micrococcales</taxon>
        <taxon>Micrococcaceae</taxon>
        <taxon>Nesterenkonia</taxon>
    </lineage>
</organism>
<comment type="similarity">
    <text evidence="2 6">Belongs to the zinc-containing alcohol dehydrogenase family.</text>
</comment>
<dbReference type="SUPFAM" id="SSF50129">
    <property type="entry name" value="GroES-like"/>
    <property type="match status" value="1"/>
</dbReference>
<dbReference type="Gene3D" id="3.40.50.720">
    <property type="entry name" value="NAD(P)-binding Rossmann-like Domain"/>
    <property type="match status" value="1"/>
</dbReference>
<accession>A0A9D1USE6</accession>
<dbReference type="InterPro" id="IPR020843">
    <property type="entry name" value="ER"/>
</dbReference>
<dbReference type="GO" id="GO:0008270">
    <property type="term" value="F:zinc ion binding"/>
    <property type="evidence" value="ECO:0007669"/>
    <property type="project" value="InterPro"/>
</dbReference>
<dbReference type="InterPro" id="IPR013149">
    <property type="entry name" value="ADH-like_C"/>
</dbReference>
<sequence length="347" mass="37122">MSLTDIPSTMRASVLVSQDVIEMQERPVPEPKPGEVLVRVRSVGVCGSDVHYFREGRIGDMVVESPLILGHEVSGVVAAVGEGVSESRIGQRVAIDPQRPCRECRFCKTGNLNLCRQMEFYATPPVDGAFADYVTAPADFVYELPDTLSDNAGALLEPFSVGLWACGKASIEPGSRVLISGAGPIGAMAAYSARAYGATDVIVSDLVESRRERILGFGATRALDPRAQDYSPSSLEADAFIECSGAYAAMLDGLAALRPAGTAVMVGLGPEQMSLPVQDIMTKELLVTGMFRYVNTWPQVIAYAQQPQVDLDAMVTAEYELEDVAAALNADHDPQSMKSVVVVSRAE</sequence>
<dbReference type="Pfam" id="PF08240">
    <property type="entry name" value="ADH_N"/>
    <property type="match status" value="1"/>
</dbReference>
<dbReference type="GO" id="GO:0016616">
    <property type="term" value="F:oxidoreductase activity, acting on the CH-OH group of donors, NAD or NADP as acceptor"/>
    <property type="evidence" value="ECO:0007669"/>
    <property type="project" value="InterPro"/>
</dbReference>
<dbReference type="SMART" id="SM00829">
    <property type="entry name" value="PKS_ER"/>
    <property type="match status" value="1"/>
</dbReference>
<evidence type="ECO:0000256" key="4">
    <source>
        <dbReference type="ARBA" id="ARBA00022833"/>
    </source>
</evidence>
<reference evidence="8" key="2">
    <citation type="submission" date="2021-04" db="EMBL/GenBank/DDBJ databases">
        <authorList>
            <person name="Gilroy R."/>
        </authorList>
    </citation>
    <scope>NUCLEOTIDE SEQUENCE</scope>
    <source>
        <strain evidence="8">ChiHejej3B27-3195</strain>
    </source>
</reference>
<dbReference type="SUPFAM" id="SSF51735">
    <property type="entry name" value="NAD(P)-binding Rossmann-fold domains"/>
    <property type="match status" value="1"/>
</dbReference>
<gene>
    <name evidence="8" type="ORF">H9871_02745</name>
</gene>
<dbReference type="InterPro" id="IPR045306">
    <property type="entry name" value="SDH-like"/>
</dbReference>
<feature type="domain" description="Enoyl reductase (ER)" evidence="7">
    <location>
        <begin position="17"/>
        <end position="341"/>
    </location>
</feature>
<dbReference type="PANTHER" id="PTHR43161">
    <property type="entry name" value="SORBITOL DEHYDROGENASE"/>
    <property type="match status" value="1"/>
</dbReference>
<evidence type="ECO:0000256" key="6">
    <source>
        <dbReference type="RuleBase" id="RU361277"/>
    </source>
</evidence>
<evidence type="ECO:0000256" key="1">
    <source>
        <dbReference type="ARBA" id="ARBA00001947"/>
    </source>
</evidence>
<dbReference type="InterPro" id="IPR002328">
    <property type="entry name" value="ADH_Zn_CS"/>
</dbReference>
<dbReference type="EMBL" id="DXGD01000101">
    <property type="protein sequence ID" value="HIW99040.1"/>
    <property type="molecule type" value="Genomic_DNA"/>
</dbReference>
<evidence type="ECO:0000313" key="8">
    <source>
        <dbReference type="EMBL" id="HIW99040.1"/>
    </source>
</evidence>
<comment type="cofactor">
    <cofactor evidence="1 6">
        <name>Zn(2+)</name>
        <dbReference type="ChEBI" id="CHEBI:29105"/>
    </cofactor>
</comment>
<keyword evidence="5" id="KW-0560">Oxidoreductase</keyword>
<proteinExistence type="inferred from homology"/>
<evidence type="ECO:0000256" key="2">
    <source>
        <dbReference type="ARBA" id="ARBA00008072"/>
    </source>
</evidence>
<evidence type="ECO:0000256" key="3">
    <source>
        <dbReference type="ARBA" id="ARBA00022723"/>
    </source>
</evidence>
<dbReference type="CDD" id="cd05285">
    <property type="entry name" value="sorbitol_DH"/>
    <property type="match status" value="1"/>
</dbReference>
<evidence type="ECO:0000256" key="5">
    <source>
        <dbReference type="ARBA" id="ARBA00023002"/>
    </source>
</evidence>
<dbReference type="Pfam" id="PF00107">
    <property type="entry name" value="ADH_zinc_N"/>
    <property type="match status" value="1"/>
</dbReference>
<dbReference type="Proteomes" id="UP000824151">
    <property type="component" value="Unassembled WGS sequence"/>
</dbReference>
<keyword evidence="3 6" id="KW-0479">Metal-binding</keyword>
<dbReference type="InterPro" id="IPR036291">
    <property type="entry name" value="NAD(P)-bd_dom_sf"/>
</dbReference>
<keyword evidence="4 6" id="KW-0862">Zinc</keyword>
<dbReference type="AlphaFoldDB" id="A0A9D1USE6"/>
<reference evidence="8" key="1">
    <citation type="journal article" date="2021" name="PeerJ">
        <title>Extensive microbial diversity within the chicken gut microbiome revealed by metagenomics and culture.</title>
        <authorList>
            <person name="Gilroy R."/>
            <person name="Ravi A."/>
            <person name="Getino M."/>
            <person name="Pursley I."/>
            <person name="Horton D.L."/>
            <person name="Alikhan N.F."/>
            <person name="Baker D."/>
            <person name="Gharbi K."/>
            <person name="Hall N."/>
            <person name="Watson M."/>
            <person name="Adriaenssens E.M."/>
            <person name="Foster-Nyarko E."/>
            <person name="Jarju S."/>
            <person name="Secka A."/>
            <person name="Antonio M."/>
            <person name="Oren A."/>
            <person name="Chaudhuri R.R."/>
            <person name="La Ragione R."/>
            <person name="Hildebrand F."/>
            <person name="Pallen M.J."/>
        </authorList>
    </citation>
    <scope>NUCLEOTIDE SEQUENCE</scope>
    <source>
        <strain evidence="8">ChiHejej3B27-3195</strain>
    </source>
</reference>
<name>A0A9D1USE6_9MICC</name>
<dbReference type="Gene3D" id="3.90.180.10">
    <property type="entry name" value="Medium-chain alcohol dehydrogenases, catalytic domain"/>
    <property type="match status" value="1"/>
</dbReference>